<dbReference type="Gene3D" id="2.60.40.1820">
    <property type="match status" value="1"/>
</dbReference>
<keyword evidence="1" id="KW-0732">Signal</keyword>
<dbReference type="InterPro" id="IPR013990">
    <property type="entry name" value="WHy-dom"/>
</dbReference>
<name>A0A1G8CLM3_9PSED</name>
<dbReference type="AlphaFoldDB" id="A0A1G8CLM3"/>
<dbReference type="PROSITE" id="PS51257">
    <property type="entry name" value="PROKAR_LIPOPROTEIN"/>
    <property type="match status" value="1"/>
</dbReference>
<feature type="domain" description="Water stress and hypersensitive response" evidence="2">
    <location>
        <begin position="34"/>
        <end position="153"/>
    </location>
</feature>
<dbReference type="EMBL" id="FNCO01000006">
    <property type="protein sequence ID" value="SDH46457.1"/>
    <property type="molecule type" value="Genomic_DNA"/>
</dbReference>
<evidence type="ECO:0000259" key="2">
    <source>
        <dbReference type="SMART" id="SM00769"/>
    </source>
</evidence>
<feature type="chain" id="PRO_5010201448" evidence="1">
    <location>
        <begin position="25"/>
        <end position="160"/>
    </location>
</feature>
<accession>A0A1G8CLM3</accession>
<evidence type="ECO:0000313" key="4">
    <source>
        <dbReference type="Proteomes" id="UP000182894"/>
    </source>
</evidence>
<gene>
    <name evidence="3" type="ORF">SAMN05216605_106285</name>
</gene>
<dbReference type="Proteomes" id="UP000182894">
    <property type="component" value="Unassembled WGS sequence"/>
</dbReference>
<dbReference type="STRING" id="89065.SAMN05216605_106285"/>
<evidence type="ECO:0000313" key="3">
    <source>
        <dbReference type="EMBL" id="SDH46457.1"/>
    </source>
</evidence>
<dbReference type="GO" id="GO:0009269">
    <property type="term" value="P:response to desiccation"/>
    <property type="evidence" value="ECO:0007669"/>
    <property type="project" value="InterPro"/>
</dbReference>
<sequence length="160" mass="18359">MFQLRVIKLLCLCVIFGLSGCSSLITGGEQDPEVKLLKVDVVKAKLLRQDFKLRFRVDNPNDSSVLVRGLRYKILLNDLLLTEGEHSDWFIVEAHGHKNFSVPVRTNLWEHLKDISKMLRKSDQPIHYRLEGKLKTGFLFGHSVRIQRNGEIIPGDLIPE</sequence>
<organism evidence="3 4">
    <name type="scientific">Pseudomonas abietaniphila</name>
    <dbReference type="NCBI Taxonomy" id="89065"/>
    <lineage>
        <taxon>Bacteria</taxon>
        <taxon>Pseudomonadati</taxon>
        <taxon>Pseudomonadota</taxon>
        <taxon>Gammaproteobacteria</taxon>
        <taxon>Pseudomonadales</taxon>
        <taxon>Pseudomonadaceae</taxon>
        <taxon>Pseudomonas</taxon>
    </lineage>
</organism>
<feature type="signal peptide" evidence="1">
    <location>
        <begin position="1"/>
        <end position="24"/>
    </location>
</feature>
<dbReference type="SMART" id="SM00769">
    <property type="entry name" value="WHy"/>
    <property type="match status" value="1"/>
</dbReference>
<evidence type="ECO:0000256" key="1">
    <source>
        <dbReference type="SAM" id="SignalP"/>
    </source>
</evidence>
<keyword evidence="4" id="KW-1185">Reference proteome</keyword>
<dbReference type="Pfam" id="PF03168">
    <property type="entry name" value="LEA_2"/>
    <property type="match status" value="1"/>
</dbReference>
<proteinExistence type="predicted"/>
<protein>
    <submittedName>
        <fullName evidence="3">LEA14-like dessication related protein</fullName>
    </submittedName>
</protein>
<dbReference type="SUPFAM" id="SSF117070">
    <property type="entry name" value="LEA14-like"/>
    <property type="match status" value="1"/>
</dbReference>
<reference evidence="4" key="1">
    <citation type="submission" date="2016-10" db="EMBL/GenBank/DDBJ databases">
        <authorList>
            <person name="Varghese N."/>
            <person name="Submissions S."/>
        </authorList>
    </citation>
    <scope>NUCLEOTIDE SEQUENCE [LARGE SCALE GENOMIC DNA]</scope>
    <source>
        <strain evidence="4">ATCC 700689</strain>
    </source>
</reference>
<dbReference type="InterPro" id="IPR004864">
    <property type="entry name" value="LEA_2"/>
</dbReference>